<dbReference type="PaxDb" id="4113-PGSC0003DMT400072087"/>
<keyword evidence="3 8" id="KW-0378">Hydrolase</keyword>
<evidence type="ECO:0000256" key="1">
    <source>
        <dbReference type="ARBA" id="ARBA00000966"/>
    </source>
</evidence>
<reference evidence="13" key="1">
    <citation type="journal article" date="2011" name="Nature">
        <title>Genome sequence and analysis of the tuber crop potato.</title>
        <authorList>
            <consortium name="The Potato Genome Sequencing Consortium"/>
        </authorList>
    </citation>
    <scope>NUCLEOTIDE SEQUENCE [LARGE SCALE GENOMIC DNA]</scope>
    <source>
        <strain evidence="13">cv. DM1-3 516 R44</strain>
    </source>
</reference>
<dbReference type="GO" id="GO:0030245">
    <property type="term" value="P:cellulose catabolic process"/>
    <property type="evidence" value="ECO:0007669"/>
    <property type="project" value="UniProtKB-KW"/>
</dbReference>
<sequence>MIGSGKFSLNCQVLRIIAAIFVCLIATVVAINVPNPNYADALTKSILFFEGQRSGKLPPNQRMTWRKDSALLDGADKGVDLVGGYYDAGDNVKFHFPMAFTTTMLAWSVEQFKNSMGPDLQHAMEAIRWSTDYFLKATNIPNVVFAQVFEFADKYRGSYNDHIGSWVCPFYCDYNGYKDELLWAAAWLLKATRKPMYWIYVKQNIINFKSDMESGLSEFGWDAKHAGINVLISKFVLDNPSNANPFLPYADTFVCSVLPESPTNTVRYTPGGLMYKSGICNMQNPTALSFLLLTYARYMKSRVIRCGNIDVTQKMLIRFARSQVNYILGINPMNMSYMVGFGTTFPQRIHHRGASLPSIDQHPEKMGCKEGTPYFLSENPNPNLHIGAVVGGPDINDYFVDSRPNAAQSEPTTYVNAPLVGLLAYFKAHP</sequence>
<keyword evidence="13" id="KW-1185">Reference proteome</keyword>
<keyword evidence="6 8" id="KW-0326">Glycosidase</keyword>
<dbReference type="eggNOG" id="ENOG502QQPR">
    <property type="taxonomic scope" value="Eukaryota"/>
</dbReference>
<protein>
    <recommendedName>
        <fullName evidence="9">Endoglucanase</fullName>
        <ecNumber evidence="9">3.2.1.4</ecNumber>
    </recommendedName>
</protein>
<dbReference type="HOGENOM" id="CLU_008926_1_2_1"/>
<dbReference type="InterPro" id="IPR001701">
    <property type="entry name" value="Glyco_hydro_9"/>
</dbReference>
<comment type="catalytic activity">
    <reaction evidence="1 9">
        <text>Endohydrolysis of (1-&gt;4)-beta-D-glucosidic linkages in cellulose, lichenin and cereal beta-D-glucans.</text>
        <dbReference type="EC" id="3.2.1.4"/>
    </reaction>
</comment>
<keyword evidence="10" id="KW-1133">Transmembrane helix</keyword>
<dbReference type="Gramene" id="PGSC0003DMT400072087">
    <property type="protein sequence ID" value="PGSC0003DMT400072087"/>
    <property type="gene ID" value="PGSC0003DMG400028045"/>
</dbReference>
<dbReference type="OMA" id="RVASHDY"/>
<evidence type="ECO:0000313" key="13">
    <source>
        <dbReference type="Proteomes" id="UP000011115"/>
    </source>
</evidence>
<dbReference type="GO" id="GO:0008810">
    <property type="term" value="F:cellulase activity"/>
    <property type="evidence" value="ECO:0007669"/>
    <property type="project" value="UniProtKB-EC"/>
</dbReference>
<keyword evidence="7 8" id="KW-0624">Polysaccharide degradation</keyword>
<dbReference type="AlphaFoldDB" id="M1CPP0"/>
<evidence type="ECO:0000256" key="4">
    <source>
        <dbReference type="ARBA" id="ARBA00023001"/>
    </source>
</evidence>
<dbReference type="InParanoid" id="M1CPP0"/>
<dbReference type="STRING" id="4113.M1CPP0"/>
<dbReference type="Pfam" id="PF00759">
    <property type="entry name" value="Glyco_hydro_9"/>
    <property type="match status" value="1"/>
</dbReference>
<dbReference type="SUPFAM" id="SSF48208">
    <property type="entry name" value="Six-hairpin glycosidases"/>
    <property type="match status" value="1"/>
</dbReference>
<evidence type="ECO:0000259" key="11">
    <source>
        <dbReference type="Pfam" id="PF00759"/>
    </source>
</evidence>
<comment type="similarity">
    <text evidence="2 8 9">Belongs to the glycosyl hydrolase 9 (cellulase E) family.</text>
</comment>
<proteinExistence type="inferred from homology"/>
<dbReference type="EC" id="3.2.1.4" evidence="9"/>
<evidence type="ECO:0000313" key="12">
    <source>
        <dbReference type="EnsemblPlants" id="PGSC0003DMT400072087"/>
    </source>
</evidence>
<reference evidence="12" key="2">
    <citation type="submission" date="2015-06" db="UniProtKB">
        <authorList>
            <consortium name="EnsemblPlants"/>
        </authorList>
    </citation>
    <scope>IDENTIFICATION</scope>
    <source>
        <strain evidence="12">DM1-3 516 R44</strain>
    </source>
</reference>
<evidence type="ECO:0000256" key="5">
    <source>
        <dbReference type="ARBA" id="ARBA00023277"/>
    </source>
</evidence>
<dbReference type="PROSITE" id="PS00592">
    <property type="entry name" value="GH9_2"/>
    <property type="match status" value="1"/>
</dbReference>
<feature type="active site" evidence="8">
    <location>
        <position position="350"/>
    </location>
</feature>
<dbReference type="InterPro" id="IPR008928">
    <property type="entry name" value="6-hairpin_glycosidase_sf"/>
</dbReference>
<evidence type="ECO:0000256" key="8">
    <source>
        <dbReference type="PROSITE-ProRule" id="PRU10059"/>
    </source>
</evidence>
<keyword evidence="10" id="KW-0472">Membrane</keyword>
<feature type="transmembrane region" description="Helical" evidence="10">
    <location>
        <begin position="12"/>
        <end position="33"/>
    </location>
</feature>
<organism evidence="12 13">
    <name type="scientific">Solanum tuberosum</name>
    <name type="common">Potato</name>
    <dbReference type="NCBI Taxonomy" id="4113"/>
    <lineage>
        <taxon>Eukaryota</taxon>
        <taxon>Viridiplantae</taxon>
        <taxon>Streptophyta</taxon>
        <taxon>Embryophyta</taxon>
        <taxon>Tracheophyta</taxon>
        <taxon>Spermatophyta</taxon>
        <taxon>Magnoliopsida</taxon>
        <taxon>eudicotyledons</taxon>
        <taxon>Gunneridae</taxon>
        <taxon>Pentapetalae</taxon>
        <taxon>asterids</taxon>
        <taxon>lamiids</taxon>
        <taxon>Solanales</taxon>
        <taxon>Solanaceae</taxon>
        <taxon>Solanoideae</taxon>
        <taxon>Solaneae</taxon>
        <taxon>Solanum</taxon>
    </lineage>
</organism>
<dbReference type="PANTHER" id="PTHR22298">
    <property type="entry name" value="ENDO-1,4-BETA-GLUCANASE"/>
    <property type="match status" value="1"/>
</dbReference>
<keyword evidence="10" id="KW-0812">Transmembrane</keyword>
<dbReference type="InterPro" id="IPR018221">
    <property type="entry name" value="Glyco_hydro_9_His_AS"/>
</dbReference>
<dbReference type="EnsemblPlants" id="PGSC0003DMT400072087">
    <property type="protein sequence ID" value="PGSC0003DMT400072087"/>
    <property type="gene ID" value="PGSC0003DMG400028045"/>
</dbReference>
<evidence type="ECO:0000256" key="3">
    <source>
        <dbReference type="ARBA" id="ARBA00022801"/>
    </source>
</evidence>
<evidence type="ECO:0000256" key="2">
    <source>
        <dbReference type="ARBA" id="ARBA00007072"/>
    </source>
</evidence>
<dbReference type="Proteomes" id="UP000011115">
    <property type="component" value="Unassembled WGS sequence"/>
</dbReference>
<keyword evidence="4 9" id="KW-0136">Cellulose degradation</keyword>
<name>M1CPP0_SOLTU</name>
<evidence type="ECO:0000256" key="9">
    <source>
        <dbReference type="RuleBase" id="RU361166"/>
    </source>
</evidence>
<dbReference type="InterPro" id="IPR012341">
    <property type="entry name" value="6hp_glycosidase-like_sf"/>
</dbReference>
<feature type="domain" description="Glycoside hydrolase family 9" evidence="11">
    <location>
        <begin position="147"/>
        <end position="423"/>
    </location>
</feature>
<evidence type="ECO:0000256" key="7">
    <source>
        <dbReference type="ARBA" id="ARBA00023326"/>
    </source>
</evidence>
<evidence type="ECO:0000256" key="6">
    <source>
        <dbReference type="ARBA" id="ARBA00023295"/>
    </source>
</evidence>
<keyword evidence="5 8" id="KW-0119">Carbohydrate metabolism</keyword>
<evidence type="ECO:0000256" key="10">
    <source>
        <dbReference type="SAM" id="Phobius"/>
    </source>
</evidence>
<accession>M1CPP0</accession>
<dbReference type="Gene3D" id="1.50.10.10">
    <property type="match status" value="2"/>
</dbReference>